<protein>
    <submittedName>
        <fullName evidence="3">Uncharacterized protein</fullName>
    </submittedName>
</protein>
<proteinExistence type="predicted"/>
<dbReference type="EMBL" id="JADEVV010000015">
    <property type="protein sequence ID" value="MBE9253595.1"/>
    <property type="molecule type" value="Genomic_DNA"/>
</dbReference>
<evidence type="ECO:0000256" key="1">
    <source>
        <dbReference type="SAM" id="MobiDB-lite"/>
    </source>
</evidence>
<feature type="region of interest" description="Disordered" evidence="1">
    <location>
        <begin position="69"/>
        <end position="96"/>
    </location>
</feature>
<comment type="caution">
    <text evidence="3">The sequence shown here is derived from an EMBL/GenBank/DDBJ whole genome shotgun (WGS) entry which is preliminary data.</text>
</comment>
<keyword evidence="2" id="KW-0812">Transmembrane</keyword>
<gene>
    <name evidence="3" type="ORF">IQ217_06955</name>
</gene>
<organism evidence="3 4">
    <name type="scientific">Synechocystis salina LEGE 00031</name>
    <dbReference type="NCBI Taxonomy" id="1828736"/>
    <lineage>
        <taxon>Bacteria</taxon>
        <taxon>Bacillati</taxon>
        <taxon>Cyanobacteriota</taxon>
        <taxon>Cyanophyceae</taxon>
        <taxon>Synechococcales</taxon>
        <taxon>Merismopediaceae</taxon>
        <taxon>Synechocystis</taxon>
    </lineage>
</organism>
<keyword evidence="4" id="KW-1185">Reference proteome</keyword>
<evidence type="ECO:0000313" key="4">
    <source>
        <dbReference type="Proteomes" id="UP000658720"/>
    </source>
</evidence>
<accession>A0ABR9VQH5</accession>
<name>A0ABR9VQH5_9SYNC</name>
<evidence type="ECO:0000256" key="2">
    <source>
        <dbReference type="SAM" id="Phobius"/>
    </source>
</evidence>
<evidence type="ECO:0000313" key="3">
    <source>
        <dbReference type="EMBL" id="MBE9253595.1"/>
    </source>
</evidence>
<feature type="transmembrane region" description="Helical" evidence="2">
    <location>
        <begin position="39"/>
        <end position="58"/>
    </location>
</feature>
<keyword evidence="2" id="KW-0472">Membrane</keyword>
<sequence>MNFYWPRFVKVFYRREPISSFILIVAAVDMVLGGIDGKWSLFSLGLMVALLGVGIRWWQSEKTKSIAVKQPPRRYLPPSGGTQRQPLPMLTKQHRR</sequence>
<reference evidence="3 4" key="1">
    <citation type="submission" date="2020-10" db="EMBL/GenBank/DDBJ databases">
        <authorList>
            <person name="Castelo-Branco R."/>
            <person name="Eusebio N."/>
            <person name="Adriana R."/>
            <person name="Vieira A."/>
            <person name="Brugerolle De Fraissinette N."/>
            <person name="Rezende De Castro R."/>
            <person name="Schneider M.P."/>
            <person name="Vasconcelos V."/>
            <person name="Leao P.N."/>
        </authorList>
    </citation>
    <scope>NUCLEOTIDE SEQUENCE [LARGE SCALE GENOMIC DNA]</scope>
    <source>
        <strain evidence="3 4">LEGE 00031</strain>
    </source>
</reference>
<feature type="transmembrane region" description="Helical" evidence="2">
    <location>
        <begin position="12"/>
        <end position="33"/>
    </location>
</feature>
<dbReference type="Proteomes" id="UP000658720">
    <property type="component" value="Unassembled WGS sequence"/>
</dbReference>
<dbReference type="RefSeq" id="WP_194019390.1">
    <property type="nucleotide sequence ID" value="NZ_JADEVV010000015.1"/>
</dbReference>
<keyword evidence="2" id="KW-1133">Transmembrane helix</keyword>